<dbReference type="KEGG" id="ssua:FPZ54_09365"/>
<reference evidence="1 2" key="1">
    <citation type="submission" date="2019-07" db="EMBL/GenBank/DDBJ databases">
        <title>Sphingomonas alkalisoli sp. nov., isolated from rhizosphere soil of Suaedae salsa.</title>
        <authorList>
            <person name="Zhang H."/>
            <person name="Xu L."/>
            <person name="Zhang J.-X."/>
            <person name="Sun J.-Q."/>
        </authorList>
    </citation>
    <scope>NUCLEOTIDE SEQUENCE [LARGE SCALE GENOMIC DNA]</scope>
    <source>
        <strain evidence="1 2">XS-10</strain>
    </source>
</reference>
<proteinExistence type="predicted"/>
<dbReference type="EMBL" id="CP042239">
    <property type="protein sequence ID" value="QDX26207.1"/>
    <property type="molecule type" value="Genomic_DNA"/>
</dbReference>
<protein>
    <submittedName>
        <fullName evidence="1">Uncharacterized protein</fullName>
    </submittedName>
</protein>
<dbReference type="RefSeq" id="WP_145846632.1">
    <property type="nucleotide sequence ID" value="NZ_CP042239.1"/>
</dbReference>
<sequence length="141" mass="15733">MSSALGRGQVEILRKVLGDLRLDRIGFAAQRGAALSQRATLFLRHLCAAFDQRAELAIDRLDLGEFLVALLLEHGERPATGGKARRDAIDRRSRAGNLGILRRLERFGAEHLGRGDRLDLNVGRCLSAQQHRPERNRQTFA</sequence>
<evidence type="ECO:0000313" key="2">
    <source>
        <dbReference type="Proteomes" id="UP000318055"/>
    </source>
</evidence>
<dbReference type="Proteomes" id="UP000318055">
    <property type="component" value="Chromosome"/>
</dbReference>
<accession>A0A518RFG1</accession>
<dbReference type="AlphaFoldDB" id="A0A518RFG1"/>
<name>A0A518RFG1_9SPHN</name>
<evidence type="ECO:0000313" key="1">
    <source>
        <dbReference type="EMBL" id="QDX26207.1"/>
    </source>
</evidence>
<organism evidence="1 2">
    <name type="scientific">Sphingomonas suaedae</name>
    <dbReference type="NCBI Taxonomy" id="2599297"/>
    <lineage>
        <taxon>Bacteria</taxon>
        <taxon>Pseudomonadati</taxon>
        <taxon>Pseudomonadota</taxon>
        <taxon>Alphaproteobacteria</taxon>
        <taxon>Sphingomonadales</taxon>
        <taxon>Sphingomonadaceae</taxon>
        <taxon>Sphingomonas</taxon>
    </lineage>
</organism>
<gene>
    <name evidence="1" type="ORF">FPZ54_09365</name>
</gene>
<keyword evidence="2" id="KW-1185">Reference proteome</keyword>